<dbReference type="PANTHER" id="PTHR24166:SF48">
    <property type="entry name" value="PROTEIN VAPYRIN"/>
    <property type="match status" value="1"/>
</dbReference>
<feature type="compositionally biased region" description="Basic and acidic residues" evidence="4">
    <location>
        <begin position="667"/>
        <end position="678"/>
    </location>
</feature>
<dbReference type="Pfam" id="PF12796">
    <property type="entry name" value="Ank_2"/>
    <property type="match status" value="3"/>
</dbReference>
<dbReference type="InterPro" id="IPR002110">
    <property type="entry name" value="Ankyrin_rpt"/>
</dbReference>
<reference evidence="5" key="1">
    <citation type="submission" date="2020-10" db="EMBL/GenBank/DDBJ databases">
        <authorList>
            <person name="Kikuchi T."/>
        </authorList>
    </citation>
    <scope>NUCLEOTIDE SEQUENCE</scope>
    <source>
        <strain evidence="5">NKZ352</strain>
    </source>
</reference>
<feature type="repeat" description="ANK" evidence="3">
    <location>
        <begin position="162"/>
        <end position="194"/>
    </location>
</feature>
<keyword evidence="6" id="KW-1185">Reference proteome</keyword>
<dbReference type="PANTHER" id="PTHR24166">
    <property type="entry name" value="ROLLING PEBBLES, ISOFORM B"/>
    <property type="match status" value="1"/>
</dbReference>
<dbReference type="PROSITE" id="PS50088">
    <property type="entry name" value="ANK_REPEAT"/>
    <property type="match status" value="6"/>
</dbReference>
<sequence>MRQSAVVEMSPRHPMRPDARGVGYLEDFAPGHEMRRIWEAKSSWQRGKLRRRKVRLELVLSRHDYPAIQRLLIAFSIVLQLAFSMFRSYARSLASNMSLIRALDKLDRDETARILETMPSEVSVRDEEDRVALHYAAEVCDLETFQRIFNENPTLLDVTDKNGHTPLLNALMAGRIDIAEFLTSKGANVHQIDKEGHNAVHWTAVCGQVEALNWAVSKGVEVNAHDSTQNACPLHYATVADEVPAELALSVLVTLLKHGANANCKDKDERTPILWCASNGNVQAMNTLKQAGGDMLAKDRDHLGALHCAASHGYHEVIELVMNSISAKHVDEEDRAGHTALFYAVTFGHYESALKLLQYGANPNHQDHRLRTPCHCAAAKGQMRMLKLLRQHNASFEIQNYRGDMSFHEAVQTGSKDVVEWLLAMDPSTLDAPNHQGRTALHLAAASGNLEMVIFLCSKKCFVDPLMLYKDVIYTPLDIAKKQKHEVIVEYLTQQFNAQSSDQMEPETVQKWRLSFEEQIVQAKLDRVKRIAESHKLAEEEENPKKRSIISEKAVKIDAAVNTSSRQLSSAGSSVRVALTKATSTTQLEEVKEPLEKKVVVNEEKAKLFNVDEDFENLPAISDESEYETEKEEEEEEEAGEEGDVDQKVMDKENIKRRSKSLPKLNSGKEKAGDGSKKKDTKTKVMMRVRREPEFGNDVGEFEIYEDDWEQVPNVKRAVGKDANRKYIHEKAIFQELTHLKRMQIQYGKVQERILVRSLVANFCKMHGLDPANFKFHTFYAWEKFLYEQLKTIYLDERERLTQARGDGDKFQKRAARSVPFNEKMKEMRRAYNGGLTASTAAANRHKKLFEGGKRCDCLDKHLLLQ</sequence>
<dbReference type="PROSITE" id="PS50297">
    <property type="entry name" value="ANK_REP_REGION"/>
    <property type="match status" value="3"/>
</dbReference>
<dbReference type="SMART" id="SM00248">
    <property type="entry name" value="ANK"/>
    <property type="match status" value="11"/>
</dbReference>
<keyword evidence="1" id="KW-0677">Repeat</keyword>
<feature type="repeat" description="ANK" evidence="3">
    <location>
        <begin position="436"/>
        <end position="456"/>
    </location>
</feature>
<evidence type="ECO:0000313" key="5">
    <source>
        <dbReference type="EMBL" id="CAD6186704.1"/>
    </source>
</evidence>
<evidence type="ECO:0000256" key="2">
    <source>
        <dbReference type="ARBA" id="ARBA00023043"/>
    </source>
</evidence>
<organism evidence="5 6">
    <name type="scientific">Caenorhabditis auriculariae</name>
    <dbReference type="NCBI Taxonomy" id="2777116"/>
    <lineage>
        <taxon>Eukaryota</taxon>
        <taxon>Metazoa</taxon>
        <taxon>Ecdysozoa</taxon>
        <taxon>Nematoda</taxon>
        <taxon>Chromadorea</taxon>
        <taxon>Rhabditida</taxon>
        <taxon>Rhabditina</taxon>
        <taxon>Rhabditomorpha</taxon>
        <taxon>Rhabditoidea</taxon>
        <taxon>Rhabditidae</taxon>
        <taxon>Peloderinae</taxon>
        <taxon>Caenorhabditis</taxon>
    </lineage>
</organism>
<feature type="repeat" description="ANK" evidence="3">
    <location>
        <begin position="369"/>
        <end position="401"/>
    </location>
</feature>
<keyword evidence="2 3" id="KW-0040">ANK repeat</keyword>
<dbReference type="EMBL" id="CAJGYM010000005">
    <property type="protein sequence ID" value="CAD6186704.1"/>
    <property type="molecule type" value="Genomic_DNA"/>
</dbReference>
<feature type="repeat" description="ANK" evidence="3">
    <location>
        <begin position="229"/>
        <end position="267"/>
    </location>
</feature>
<evidence type="ECO:0000256" key="3">
    <source>
        <dbReference type="PROSITE-ProRule" id="PRU00023"/>
    </source>
</evidence>
<evidence type="ECO:0000256" key="4">
    <source>
        <dbReference type="SAM" id="MobiDB-lite"/>
    </source>
</evidence>
<feature type="compositionally biased region" description="Acidic residues" evidence="4">
    <location>
        <begin position="623"/>
        <end position="644"/>
    </location>
</feature>
<dbReference type="Pfam" id="PF13637">
    <property type="entry name" value="Ank_4"/>
    <property type="match status" value="1"/>
</dbReference>
<dbReference type="OrthoDB" id="10258888at2759"/>
<dbReference type="Gene3D" id="1.25.40.20">
    <property type="entry name" value="Ankyrin repeat-containing domain"/>
    <property type="match status" value="3"/>
</dbReference>
<feature type="repeat" description="ANK" evidence="3">
    <location>
        <begin position="195"/>
        <end position="227"/>
    </location>
</feature>
<evidence type="ECO:0000313" key="6">
    <source>
        <dbReference type="Proteomes" id="UP000835052"/>
    </source>
</evidence>
<evidence type="ECO:0000256" key="1">
    <source>
        <dbReference type="ARBA" id="ARBA00022737"/>
    </source>
</evidence>
<evidence type="ECO:0008006" key="7">
    <source>
        <dbReference type="Google" id="ProtNLM"/>
    </source>
</evidence>
<protein>
    <recommendedName>
        <fullName evidence="7">ANK_REP_REGION domain-containing protein</fullName>
    </recommendedName>
</protein>
<dbReference type="InterPro" id="IPR036770">
    <property type="entry name" value="Ankyrin_rpt-contain_sf"/>
</dbReference>
<dbReference type="SUPFAM" id="SSF48403">
    <property type="entry name" value="Ankyrin repeat"/>
    <property type="match status" value="1"/>
</dbReference>
<dbReference type="InterPro" id="IPR050889">
    <property type="entry name" value="Dendritic_Spine_Reg/Scaffold"/>
</dbReference>
<name>A0A8S1GUG9_9PELO</name>
<comment type="caution">
    <text evidence="5">The sequence shown here is derived from an EMBL/GenBank/DDBJ whole genome shotgun (WGS) entry which is preliminary data.</text>
</comment>
<dbReference type="Proteomes" id="UP000835052">
    <property type="component" value="Unassembled WGS sequence"/>
</dbReference>
<feature type="compositionally biased region" description="Basic and acidic residues" evidence="4">
    <location>
        <begin position="645"/>
        <end position="656"/>
    </location>
</feature>
<feature type="region of interest" description="Disordered" evidence="4">
    <location>
        <begin position="619"/>
        <end position="684"/>
    </location>
</feature>
<dbReference type="AlphaFoldDB" id="A0A8S1GUG9"/>
<feature type="repeat" description="ANK" evidence="3">
    <location>
        <begin position="336"/>
        <end position="368"/>
    </location>
</feature>
<gene>
    <name evidence="5" type="ORF">CAUJ_LOCUS2623</name>
</gene>
<accession>A0A8S1GUG9</accession>
<dbReference type="Pfam" id="PF00023">
    <property type="entry name" value="Ank"/>
    <property type="match status" value="1"/>
</dbReference>
<proteinExistence type="predicted"/>